<sequence>MPLCSVCSVFMMRLKRSKYELTKRAQRFPRLDRAEEEVQHLRACIDERDEKADYQNHNEDVISLSESDNSEYETDPCNESLEPTFRKEDINRSRMRRQSLINHTSFNSEHSENSVFNKPTDTIKDYQNDNDCTFKTSKDTSVSKLDSVLDKVDPINESSILNEDKVHLKIQEVVTTTTNTT</sequence>
<accession>A0AAU9URI6</accession>
<dbReference type="AlphaFoldDB" id="A0AAU9URI6"/>
<evidence type="ECO:0000313" key="1">
    <source>
        <dbReference type="EMBL" id="CAH2101606.1"/>
    </source>
</evidence>
<gene>
    <name evidence="1" type="ORF">EEDITHA_LOCUS16341</name>
</gene>
<dbReference type="Proteomes" id="UP001153954">
    <property type="component" value="Unassembled WGS sequence"/>
</dbReference>
<proteinExistence type="predicted"/>
<protein>
    <submittedName>
        <fullName evidence="1">Uncharacterized protein</fullName>
    </submittedName>
</protein>
<reference evidence="1" key="1">
    <citation type="submission" date="2022-03" db="EMBL/GenBank/DDBJ databases">
        <authorList>
            <person name="Tunstrom K."/>
        </authorList>
    </citation>
    <scope>NUCLEOTIDE SEQUENCE</scope>
</reference>
<evidence type="ECO:0000313" key="2">
    <source>
        <dbReference type="Proteomes" id="UP001153954"/>
    </source>
</evidence>
<name>A0AAU9URI6_EUPED</name>
<comment type="caution">
    <text evidence="1">The sequence shown here is derived from an EMBL/GenBank/DDBJ whole genome shotgun (WGS) entry which is preliminary data.</text>
</comment>
<keyword evidence="2" id="KW-1185">Reference proteome</keyword>
<dbReference type="EMBL" id="CAKOGL010000023">
    <property type="protein sequence ID" value="CAH2101606.1"/>
    <property type="molecule type" value="Genomic_DNA"/>
</dbReference>
<organism evidence="1 2">
    <name type="scientific">Euphydryas editha</name>
    <name type="common">Edith's checkerspot</name>
    <dbReference type="NCBI Taxonomy" id="104508"/>
    <lineage>
        <taxon>Eukaryota</taxon>
        <taxon>Metazoa</taxon>
        <taxon>Ecdysozoa</taxon>
        <taxon>Arthropoda</taxon>
        <taxon>Hexapoda</taxon>
        <taxon>Insecta</taxon>
        <taxon>Pterygota</taxon>
        <taxon>Neoptera</taxon>
        <taxon>Endopterygota</taxon>
        <taxon>Lepidoptera</taxon>
        <taxon>Glossata</taxon>
        <taxon>Ditrysia</taxon>
        <taxon>Papilionoidea</taxon>
        <taxon>Nymphalidae</taxon>
        <taxon>Nymphalinae</taxon>
        <taxon>Euphydryas</taxon>
    </lineage>
</organism>